<proteinExistence type="predicted"/>
<accession>A0A511FDY8</accession>
<name>A0A511FDY8_9CELL</name>
<protein>
    <submittedName>
        <fullName evidence="1">Uncharacterized protein</fullName>
    </submittedName>
</protein>
<dbReference type="OrthoDB" id="4829933at2"/>
<dbReference type="Proteomes" id="UP000564629">
    <property type="component" value="Unassembled WGS sequence"/>
</dbReference>
<dbReference type="RefSeq" id="WP_146838536.1">
    <property type="nucleotide sequence ID" value="NZ_BJVQ01000037.1"/>
</dbReference>
<comment type="caution">
    <text evidence="1">The sequence shown here is derived from an EMBL/GenBank/DDBJ whole genome shotgun (WGS) entry which is preliminary data.</text>
</comment>
<reference evidence="1 3" key="1">
    <citation type="submission" date="2019-07" db="EMBL/GenBank/DDBJ databases">
        <title>Whole genome shotgun sequence of Cellulomonas hominis NBRC 16055.</title>
        <authorList>
            <person name="Hosoyama A."/>
            <person name="Uohara A."/>
            <person name="Ohji S."/>
            <person name="Ichikawa N."/>
        </authorList>
    </citation>
    <scope>NUCLEOTIDE SEQUENCE [LARGE SCALE GENOMIC DNA]</scope>
    <source>
        <strain evidence="1 3">NBRC 16055</strain>
    </source>
</reference>
<sequence length="119" mass="12463">MSAATASRAAVVETTLLDLTGDTPAARFLHVIESIPPRTRFTVNDIRHRLDAADVPNAMRGGLISAAKSAGLIELSTISAWGQRYPERVPSTGGSAKRATVCVYRRTSPDADPATGGAS</sequence>
<evidence type="ECO:0000313" key="3">
    <source>
        <dbReference type="Proteomes" id="UP000321723"/>
    </source>
</evidence>
<evidence type="ECO:0000313" key="1">
    <source>
        <dbReference type="EMBL" id="GEL47441.1"/>
    </source>
</evidence>
<evidence type="ECO:0000313" key="4">
    <source>
        <dbReference type="Proteomes" id="UP000564629"/>
    </source>
</evidence>
<organism evidence="1 3">
    <name type="scientific">Cellulomonas hominis</name>
    <dbReference type="NCBI Taxonomy" id="156981"/>
    <lineage>
        <taxon>Bacteria</taxon>
        <taxon>Bacillati</taxon>
        <taxon>Actinomycetota</taxon>
        <taxon>Actinomycetes</taxon>
        <taxon>Micrococcales</taxon>
        <taxon>Cellulomonadaceae</taxon>
        <taxon>Cellulomonas</taxon>
    </lineage>
</organism>
<dbReference type="Proteomes" id="UP000321723">
    <property type="component" value="Unassembled WGS sequence"/>
</dbReference>
<keyword evidence="3" id="KW-1185">Reference proteome</keyword>
<dbReference type="EMBL" id="BJVQ01000037">
    <property type="protein sequence ID" value="GEL47441.1"/>
    <property type="molecule type" value="Genomic_DNA"/>
</dbReference>
<reference evidence="2 4" key="2">
    <citation type="submission" date="2020-08" db="EMBL/GenBank/DDBJ databases">
        <title>Sequencing the genomes of 1000 actinobacteria strains.</title>
        <authorList>
            <person name="Klenk H.-P."/>
        </authorList>
    </citation>
    <scope>NUCLEOTIDE SEQUENCE [LARGE SCALE GENOMIC DNA]</scope>
    <source>
        <strain evidence="2 4">DSM 9581</strain>
    </source>
</reference>
<dbReference type="AlphaFoldDB" id="A0A511FDY8"/>
<evidence type="ECO:0000313" key="2">
    <source>
        <dbReference type="EMBL" id="MBB5472524.1"/>
    </source>
</evidence>
<gene>
    <name evidence="1" type="ORF">CHO01_25570</name>
    <name evidence="2" type="ORF">HNR08_001260</name>
</gene>
<dbReference type="EMBL" id="JACHDN010000001">
    <property type="protein sequence ID" value="MBB5472524.1"/>
    <property type="molecule type" value="Genomic_DNA"/>
</dbReference>